<dbReference type="GO" id="GO:0022857">
    <property type="term" value="F:transmembrane transporter activity"/>
    <property type="evidence" value="ECO:0007669"/>
    <property type="project" value="InterPro"/>
</dbReference>
<dbReference type="Gene3D" id="1.20.1250.20">
    <property type="entry name" value="MFS general substrate transporter like domains"/>
    <property type="match status" value="1"/>
</dbReference>
<dbReference type="InterPro" id="IPR020846">
    <property type="entry name" value="MFS_dom"/>
</dbReference>
<feature type="transmembrane region" description="Helical" evidence="7">
    <location>
        <begin position="435"/>
        <end position="458"/>
    </location>
</feature>
<dbReference type="Proteomes" id="UP000011087">
    <property type="component" value="Unassembled WGS sequence"/>
</dbReference>
<dbReference type="GeneID" id="17297349"/>
<feature type="region of interest" description="Disordered" evidence="6">
    <location>
        <begin position="43"/>
        <end position="65"/>
    </location>
</feature>
<evidence type="ECO:0000313" key="11">
    <source>
        <dbReference type="Proteomes" id="UP000011087"/>
    </source>
</evidence>
<dbReference type="InterPro" id="IPR005829">
    <property type="entry name" value="Sugar_transporter_CS"/>
</dbReference>
<dbReference type="Pfam" id="PF00083">
    <property type="entry name" value="Sugar_tr"/>
    <property type="match status" value="1"/>
</dbReference>
<feature type="transmembrane region" description="Helical" evidence="7">
    <location>
        <begin position="348"/>
        <end position="372"/>
    </location>
</feature>
<dbReference type="SUPFAM" id="SSF103473">
    <property type="entry name" value="MFS general substrate transporter"/>
    <property type="match status" value="1"/>
</dbReference>
<evidence type="ECO:0000259" key="8">
    <source>
        <dbReference type="PROSITE" id="PS50850"/>
    </source>
</evidence>
<evidence type="ECO:0000256" key="5">
    <source>
        <dbReference type="ARBA" id="ARBA00023136"/>
    </source>
</evidence>
<dbReference type="GO" id="GO:0016020">
    <property type="term" value="C:membrane"/>
    <property type="evidence" value="ECO:0007669"/>
    <property type="project" value="UniProtKB-SubCell"/>
</dbReference>
<dbReference type="InterPro" id="IPR036259">
    <property type="entry name" value="MFS_trans_sf"/>
</dbReference>
<dbReference type="PROSITE" id="PS00217">
    <property type="entry name" value="SUGAR_TRANSPORT_2"/>
    <property type="match status" value="1"/>
</dbReference>
<feature type="transmembrane region" description="Helical" evidence="7">
    <location>
        <begin position="478"/>
        <end position="499"/>
    </location>
</feature>
<protein>
    <recommendedName>
        <fullName evidence="8">Major facilitator superfamily (MFS) profile domain-containing protein</fullName>
    </recommendedName>
</protein>
<feature type="transmembrane region" description="Helical" evidence="7">
    <location>
        <begin position="188"/>
        <end position="211"/>
    </location>
</feature>
<dbReference type="PANTHER" id="PTHR23511">
    <property type="entry name" value="SYNAPTIC VESICLE GLYCOPROTEIN 2"/>
    <property type="match status" value="1"/>
</dbReference>
<sequence length="540" mass="59747">MAVDRSISFHSPQHKHRSAPRAGLRCNLVNIYRKEVALKGTANGSSRLHPEASNPSLAEIPDSLPKSKCVEEDGDVEDPTLHDQIDACGWGRFQLISLTAFVLFIVSDGMEMNIINLAWKALPKEEWKMEDSFRSLLISGPNFGFFFGALVGGWVGDIIGRLAVIYIHGAIFVPISILSAFSQGKYTLLFSRCLVGFSMGLVFPTAVVLMAEFSTSKQRSRSVLVIPAIAFPLGSTIVLTWGMFLMSGYSCTTNCPWWRGTLLAGVLPDIIGLILVYYFVPESPFFLLYKGRTDELHKVLNYIAFTNQASDKLIKGGRVKKIESAGDKSDSSKSSWRKQIRDITSEPLRGIIICLVCVWSFLAFGMFGHVYMYPILLEHQVFKYLSSTHFLPPHSLVRLDAWWRFALMLTLTLAEFPTVLVSMTLVKHKSFGRRYAIMTMAFIAACIAILCVCLKASYQLMYVYAPSILPTSHRNQGMAIGNGISKLVGLSAAFVIVTIITVWEGWAFIAIACALSLALFVLSLSPDAGDVLMDTIESNA</sequence>
<dbReference type="PaxDb" id="55529-EKX40746"/>
<feature type="domain" description="Major facilitator superfamily (MFS) profile" evidence="8">
    <location>
        <begin position="97"/>
        <end position="529"/>
    </location>
</feature>
<feature type="transmembrane region" description="Helical" evidence="7">
    <location>
        <begin position="401"/>
        <end position="423"/>
    </location>
</feature>
<feature type="transmembrane region" description="Helical" evidence="7">
    <location>
        <begin position="223"/>
        <end position="245"/>
    </location>
</feature>
<dbReference type="EMBL" id="JH993029">
    <property type="protein sequence ID" value="EKX40746.1"/>
    <property type="molecule type" value="Genomic_DNA"/>
</dbReference>
<dbReference type="eggNOG" id="KOG0253">
    <property type="taxonomic scope" value="Eukaryota"/>
</dbReference>
<evidence type="ECO:0000256" key="7">
    <source>
        <dbReference type="SAM" id="Phobius"/>
    </source>
</evidence>
<dbReference type="EnsemblProtists" id="EKX40746">
    <property type="protein sequence ID" value="EKX40746"/>
    <property type="gene ID" value="GUITHDRAFT_113276"/>
</dbReference>
<dbReference type="KEGG" id="gtt:GUITHDRAFT_113276"/>
<evidence type="ECO:0000256" key="3">
    <source>
        <dbReference type="ARBA" id="ARBA00022692"/>
    </source>
</evidence>
<name>L1IWY3_GUITC</name>
<reference evidence="10" key="3">
    <citation type="submission" date="2015-06" db="UniProtKB">
        <authorList>
            <consortium name="EnsemblProtists"/>
        </authorList>
    </citation>
    <scope>IDENTIFICATION</scope>
</reference>
<evidence type="ECO:0000256" key="2">
    <source>
        <dbReference type="ARBA" id="ARBA00022448"/>
    </source>
</evidence>
<keyword evidence="3 7" id="KW-0812">Transmembrane</keyword>
<dbReference type="PANTHER" id="PTHR23511:SF34">
    <property type="entry name" value="SYNAPTIC VESICLE GLYCOPROTEIN 2"/>
    <property type="match status" value="1"/>
</dbReference>
<feature type="transmembrane region" description="Helical" evidence="7">
    <location>
        <begin position="162"/>
        <end position="182"/>
    </location>
</feature>
<feature type="transmembrane region" description="Helical" evidence="7">
    <location>
        <begin position="506"/>
        <end position="525"/>
    </location>
</feature>
<feature type="transmembrane region" description="Helical" evidence="7">
    <location>
        <begin position="95"/>
        <end position="115"/>
    </location>
</feature>
<proteinExistence type="predicted"/>
<keyword evidence="4 7" id="KW-1133">Transmembrane helix</keyword>
<feature type="transmembrane region" description="Helical" evidence="7">
    <location>
        <begin position="257"/>
        <end position="280"/>
    </location>
</feature>
<evidence type="ECO:0000256" key="6">
    <source>
        <dbReference type="SAM" id="MobiDB-lite"/>
    </source>
</evidence>
<evidence type="ECO:0000256" key="4">
    <source>
        <dbReference type="ARBA" id="ARBA00022989"/>
    </source>
</evidence>
<dbReference type="InterPro" id="IPR005828">
    <property type="entry name" value="MFS_sugar_transport-like"/>
</dbReference>
<dbReference type="RefSeq" id="XP_005827726.1">
    <property type="nucleotide sequence ID" value="XM_005827669.1"/>
</dbReference>
<accession>L1IWY3</accession>
<dbReference type="HOGENOM" id="CLU_001265_46_0_1"/>
<keyword evidence="5 7" id="KW-0472">Membrane</keyword>
<dbReference type="AlphaFoldDB" id="L1IWY3"/>
<reference evidence="11" key="2">
    <citation type="submission" date="2012-11" db="EMBL/GenBank/DDBJ databases">
        <authorList>
            <person name="Kuo A."/>
            <person name="Curtis B.A."/>
            <person name="Tanifuji G."/>
            <person name="Burki F."/>
            <person name="Gruber A."/>
            <person name="Irimia M."/>
            <person name="Maruyama S."/>
            <person name="Arias M.C."/>
            <person name="Ball S.G."/>
            <person name="Gile G.H."/>
            <person name="Hirakawa Y."/>
            <person name="Hopkins J.F."/>
            <person name="Rensing S.A."/>
            <person name="Schmutz J."/>
            <person name="Symeonidi A."/>
            <person name="Elias M."/>
            <person name="Eveleigh R.J."/>
            <person name="Herman E.K."/>
            <person name="Klute M.J."/>
            <person name="Nakayama T."/>
            <person name="Obornik M."/>
            <person name="Reyes-Prieto A."/>
            <person name="Armbrust E.V."/>
            <person name="Aves S.J."/>
            <person name="Beiko R.G."/>
            <person name="Coutinho P."/>
            <person name="Dacks J.B."/>
            <person name="Durnford D.G."/>
            <person name="Fast N.M."/>
            <person name="Green B.R."/>
            <person name="Grisdale C."/>
            <person name="Hempe F."/>
            <person name="Henrissat B."/>
            <person name="Hoppner M.P."/>
            <person name="Ishida K.-I."/>
            <person name="Kim E."/>
            <person name="Koreny L."/>
            <person name="Kroth P.G."/>
            <person name="Liu Y."/>
            <person name="Malik S.-B."/>
            <person name="Maier U.G."/>
            <person name="McRose D."/>
            <person name="Mock T."/>
            <person name="Neilson J.A."/>
            <person name="Onodera N.T."/>
            <person name="Poole A.M."/>
            <person name="Pritham E.J."/>
            <person name="Richards T.A."/>
            <person name="Rocap G."/>
            <person name="Roy S.W."/>
            <person name="Sarai C."/>
            <person name="Schaack S."/>
            <person name="Shirato S."/>
            <person name="Slamovits C.H."/>
            <person name="Spencer D.F."/>
            <person name="Suzuki S."/>
            <person name="Worden A.Z."/>
            <person name="Zauner S."/>
            <person name="Barry K."/>
            <person name="Bell C."/>
            <person name="Bharti A.K."/>
            <person name="Crow J.A."/>
            <person name="Grimwood J."/>
            <person name="Kramer R."/>
            <person name="Lindquist E."/>
            <person name="Lucas S."/>
            <person name="Salamov A."/>
            <person name="McFadden G.I."/>
            <person name="Lane C.E."/>
            <person name="Keeling P.J."/>
            <person name="Gray M.W."/>
            <person name="Grigoriev I.V."/>
            <person name="Archibald J.M."/>
        </authorList>
    </citation>
    <scope>NUCLEOTIDE SEQUENCE</scope>
    <source>
        <strain evidence="11">CCMP2712</strain>
    </source>
</reference>
<feature type="region of interest" description="Disordered" evidence="6">
    <location>
        <begin position="1"/>
        <end position="20"/>
    </location>
</feature>
<evidence type="ECO:0000313" key="9">
    <source>
        <dbReference type="EMBL" id="EKX40746.1"/>
    </source>
</evidence>
<comment type="subcellular location">
    <subcellularLocation>
        <location evidence="1">Membrane</location>
        <topology evidence="1">Multi-pass membrane protein</topology>
    </subcellularLocation>
</comment>
<dbReference type="PROSITE" id="PS50850">
    <property type="entry name" value="MFS"/>
    <property type="match status" value="1"/>
</dbReference>
<keyword evidence="11" id="KW-1185">Reference proteome</keyword>
<organism evidence="9">
    <name type="scientific">Guillardia theta (strain CCMP2712)</name>
    <name type="common">Cryptophyte</name>
    <dbReference type="NCBI Taxonomy" id="905079"/>
    <lineage>
        <taxon>Eukaryota</taxon>
        <taxon>Cryptophyceae</taxon>
        <taxon>Pyrenomonadales</taxon>
        <taxon>Geminigeraceae</taxon>
        <taxon>Guillardia</taxon>
    </lineage>
</organism>
<dbReference type="OrthoDB" id="6339427at2759"/>
<feature type="transmembrane region" description="Helical" evidence="7">
    <location>
        <begin position="135"/>
        <end position="155"/>
    </location>
</feature>
<reference evidence="9 11" key="1">
    <citation type="journal article" date="2012" name="Nature">
        <title>Algal genomes reveal evolutionary mosaicism and the fate of nucleomorphs.</title>
        <authorList>
            <consortium name="DOE Joint Genome Institute"/>
            <person name="Curtis B.A."/>
            <person name="Tanifuji G."/>
            <person name="Burki F."/>
            <person name="Gruber A."/>
            <person name="Irimia M."/>
            <person name="Maruyama S."/>
            <person name="Arias M.C."/>
            <person name="Ball S.G."/>
            <person name="Gile G.H."/>
            <person name="Hirakawa Y."/>
            <person name="Hopkins J.F."/>
            <person name="Kuo A."/>
            <person name="Rensing S.A."/>
            <person name="Schmutz J."/>
            <person name="Symeonidi A."/>
            <person name="Elias M."/>
            <person name="Eveleigh R.J."/>
            <person name="Herman E.K."/>
            <person name="Klute M.J."/>
            <person name="Nakayama T."/>
            <person name="Obornik M."/>
            <person name="Reyes-Prieto A."/>
            <person name="Armbrust E.V."/>
            <person name="Aves S.J."/>
            <person name="Beiko R.G."/>
            <person name="Coutinho P."/>
            <person name="Dacks J.B."/>
            <person name="Durnford D.G."/>
            <person name="Fast N.M."/>
            <person name="Green B.R."/>
            <person name="Grisdale C.J."/>
            <person name="Hempel F."/>
            <person name="Henrissat B."/>
            <person name="Hoppner M.P."/>
            <person name="Ishida K."/>
            <person name="Kim E."/>
            <person name="Koreny L."/>
            <person name="Kroth P.G."/>
            <person name="Liu Y."/>
            <person name="Malik S.B."/>
            <person name="Maier U.G."/>
            <person name="McRose D."/>
            <person name="Mock T."/>
            <person name="Neilson J.A."/>
            <person name="Onodera N.T."/>
            <person name="Poole A.M."/>
            <person name="Pritham E.J."/>
            <person name="Richards T.A."/>
            <person name="Rocap G."/>
            <person name="Roy S.W."/>
            <person name="Sarai C."/>
            <person name="Schaack S."/>
            <person name="Shirato S."/>
            <person name="Slamovits C.H."/>
            <person name="Spencer D.F."/>
            <person name="Suzuki S."/>
            <person name="Worden A.Z."/>
            <person name="Zauner S."/>
            <person name="Barry K."/>
            <person name="Bell C."/>
            <person name="Bharti A.K."/>
            <person name="Crow J.A."/>
            <person name="Grimwood J."/>
            <person name="Kramer R."/>
            <person name="Lindquist E."/>
            <person name="Lucas S."/>
            <person name="Salamov A."/>
            <person name="McFadden G.I."/>
            <person name="Lane C.E."/>
            <person name="Keeling P.J."/>
            <person name="Gray M.W."/>
            <person name="Grigoriev I.V."/>
            <person name="Archibald J.M."/>
        </authorList>
    </citation>
    <scope>NUCLEOTIDE SEQUENCE</scope>
    <source>
        <strain evidence="9 11">CCMP2712</strain>
    </source>
</reference>
<dbReference type="OMA" id="SHNRIDE"/>
<keyword evidence="2" id="KW-0813">Transport</keyword>
<gene>
    <name evidence="9" type="ORF">GUITHDRAFT_113276</name>
</gene>
<evidence type="ECO:0000256" key="1">
    <source>
        <dbReference type="ARBA" id="ARBA00004141"/>
    </source>
</evidence>
<evidence type="ECO:0000313" key="10">
    <source>
        <dbReference type="EnsemblProtists" id="EKX40746"/>
    </source>
</evidence>